<dbReference type="Gene3D" id="6.10.250.1890">
    <property type="match status" value="1"/>
</dbReference>
<accession>A0A1H3DGB5</accession>
<dbReference type="Pfam" id="PF16901">
    <property type="entry name" value="DAO_C"/>
    <property type="match status" value="1"/>
</dbReference>
<evidence type="ECO:0000259" key="1">
    <source>
        <dbReference type="Pfam" id="PF16901"/>
    </source>
</evidence>
<dbReference type="EMBL" id="FNOB01000023">
    <property type="protein sequence ID" value="SDX65397.1"/>
    <property type="molecule type" value="Genomic_DNA"/>
</dbReference>
<name>A0A1H3DGB5_9RHOB</name>
<protein>
    <submittedName>
        <fullName evidence="2">Glycerol-3-phosphate dehydrogenase</fullName>
    </submittedName>
</protein>
<feature type="domain" description="Alpha-glycerophosphate oxidase C-terminal" evidence="1">
    <location>
        <begin position="4"/>
        <end position="51"/>
    </location>
</feature>
<feature type="non-terminal residue" evidence="2">
    <location>
        <position position="1"/>
    </location>
</feature>
<dbReference type="RefSeq" id="WP_280138208.1">
    <property type="nucleotide sequence ID" value="NZ_FNOB01000023.1"/>
</dbReference>
<reference evidence="2 3" key="1">
    <citation type="submission" date="2016-10" db="EMBL/GenBank/DDBJ databases">
        <authorList>
            <person name="Varghese N."/>
            <person name="Submissions S."/>
        </authorList>
    </citation>
    <scope>NUCLEOTIDE SEQUENCE [LARGE SCALE GENOMIC DNA]</scope>
    <source>
        <strain evidence="2 3">DSM 24802</strain>
    </source>
</reference>
<sequence length="54" mass="6235">GASLTEAEVRWLIDHEFARAADDILWRRTKLGLRMNHEEVAALDTWMRLKAEAA</sequence>
<evidence type="ECO:0000313" key="2">
    <source>
        <dbReference type="EMBL" id="SDX65397.1"/>
    </source>
</evidence>
<dbReference type="Proteomes" id="UP000199541">
    <property type="component" value="Unassembled WGS sequence"/>
</dbReference>
<keyword evidence="3" id="KW-1185">Reference proteome</keyword>
<organism evidence="2 3">
    <name type="scientific">Allgaiera indica</name>
    <dbReference type="NCBI Taxonomy" id="765699"/>
    <lineage>
        <taxon>Bacteria</taxon>
        <taxon>Pseudomonadati</taxon>
        <taxon>Pseudomonadota</taxon>
        <taxon>Alphaproteobacteria</taxon>
        <taxon>Rhodobacterales</taxon>
        <taxon>Paracoccaceae</taxon>
        <taxon>Allgaiera</taxon>
    </lineage>
</organism>
<dbReference type="InterPro" id="IPR031656">
    <property type="entry name" value="DAO_C"/>
</dbReference>
<gene>
    <name evidence="2" type="ORF">SAMN05444006_1231</name>
</gene>
<comment type="caution">
    <text evidence="2">The sequence shown here is derived from an EMBL/GenBank/DDBJ whole genome shotgun (WGS) entry which is preliminary data.</text>
</comment>
<evidence type="ECO:0000313" key="3">
    <source>
        <dbReference type="Proteomes" id="UP000199541"/>
    </source>
</evidence>
<proteinExistence type="predicted"/>